<reference evidence="2" key="2">
    <citation type="submission" date="2015-01" db="EMBL/GenBank/DDBJ databases">
        <title>Evolutionary Origins and Diversification of the Mycorrhizal Mutualists.</title>
        <authorList>
            <consortium name="DOE Joint Genome Institute"/>
            <consortium name="Mycorrhizal Genomics Consortium"/>
            <person name="Kohler A."/>
            <person name="Kuo A."/>
            <person name="Nagy L.G."/>
            <person name="Floudas D."/>
            <person name="Copeland A."/>
            <person name="Barry K.W."/>
            <person name="Cichocki N."/>
            <person name="Veneault-Fourrey C."/>
            <person name="LaButti K."/>
            <person name="Lindquist E.A."/>
            <person name="Lipzen A."/>
            <person name="Lundell T."/>
            <person name="Morin E."/>
            <person name="Murat C."/>
            <person name="Riley R."/>
            <person name="Ohm R."/>
            <person name="Sun H."/>
            <person name="Tunlid A."/>
            <person name="Henrissat B."/>
            <person name="Grigoriev I.V."/>
            <person name="Hibbett D.S."/>
            <person name="Martin F."/>
        </authorList>
    </citation>
    <scope>NUCLEOTIDE SEQUENCE [LARGE SCALE GENOMIC DNA]</scope>
    <source>
        <strain evidence="2">441</strain>
    </source>
</reference>
<dbReference type="HOGENOM" id="CLU_3069631_0_0_1"/>
<accession>A0A0C9Z323</accession>
<gene>
    <name evidence="1" type="ORF">PISMIDRAFT_578244</name>
</gene>
<reference evidence="1 2" key="1">
    <citation type="submission" date="2014-04" db="EMBL/GenBank/DDBJ databases">
        <authorList>
            <consortium name="DOE Joint Genome Institute"/>
            <person name="Kuo A."/>
            <person name="Kohler A."/>
            <person name="Costa M.D."/>
            <person name="Nagy L.G."/>
            <person name="Floudas D."/>
            <person name="Copeland A."/>
            <person name="Barry K.W."/>
            <person name="Cichocki N."/>
            <person name="Veneault-Fourrey C."/>
            <person name="LaButti K."/>
            <person name="Lindquist E.A."/>
            <person name="Lipzen A."/>
            <person name="Lundell T."/>
            <person name="Morin E."/>
            <person name="Murat C."/>
            <person name="Sun H."/>
            <person name="Tunlid A."/>
            <person name="Henrissat B."/>
            <person name="Grigoriev I.V."/>
            <person name="Hibbett D.S."/>
            <person name="Martin F."/>
            <person name="Nordberg H.P."/>
            <person name="Cantor M.N."/>
            <person name="Hua S.X."/>
        </authorList>
    </citation>
    <scope>NUCLEOTIDE SEQUENCE [LARGE SCALE GENOMIC DNA]</scope>
    <source>
        <strain evidence="1 2">441</strain>
    </source>
</reference>
<protein>
    <submittedName>
        <fullName evidence="1">Uncharacterized protein</fullName>
    </submittedName>
</protein>
<dbReference type="EMBL" id="KN833762">
    <property type="protein sequence ID" value="KIK20594.1"/>
    <property type="molecule type" value="Genomic_DNA"/>
</dbReference>
<dbReference type="Proteomes" id="UP000054018">
    <property type="component" value="Unassembled WGS sequence"/>
</dbReference>
<organism evidence="1 2">
    <name type="scientific">Pisolithus microcarpus 441</name>
    <dbReference type="NCBI Taxonomy" id="765257"/>
    <lineage>
        <taxon>Eukaryota</taxon>
        <taxon>Fungi</taxon>
        <taxon>Dikarya</taxon>
        <taxon>Basidiomycota</taxon>
        <taxon>Agaricomycotina</taxon>
        <taxon>Agaricomycetes</taxon>
        <taxon>Agaricomycetidae</taxon>
        <taxon>Boletales</taxon>
        <taxon>Sclerodermatineae</taxon>
        <taxon>Pisolithaceae</taxon>
        <taxon>Pisolithus</taxon>
    </lineage>
</organism>
<sequence length="53" mass="5838">MMPARRRCINAASCMLFHGSSITAGSILANSGFRIRKKVTFRLVFGTMLHGSH</sequence>
<evidence type="ECO:0000313" key="1">
    <source>
        <dbReference type="EMBL" id="KIK20594.1"/>
    </source>
</evidence>
<evidence type="ECO:0000313" key="2">
    <source>
        <dbReference type="Proteomes" id="UP000054018"/>
    </source>
</evidence>
<keyword evidence="2" id="KW-1185">Reference proteome</keyword>
<dbReference type="AlphaFoldDB" id="A0A0C9Z323"/>
<name>A0A0C9Z323_9AGAM</name>
<proteinExistence type="predicted"/>